<dbReference type="Pfam" id="PF17846">
    <property type="entry name" value="XRN_M"/>
    <property type="match status" value="1"/>
</dbReference>
<reference evidence="2 3" key="1">
    <citation type="submission" date="2015-08" db="EMBL/GenBank/DDBJ databases">
        <title>Next Generation Sequencing and Analysis of the Genome of Puccinia sorghi L Schw, the Causal Agent of Maize Common Rust.</title>
        <authorList>
            <person name="Rochi L."/>
            <person name="Burguener G."/>
            <person name="Darino M."/>
            <person name="Turjanski A."/>
            <person name="Kreff E."/>
            <person name="Dieguez M.J."/>
            <person name="Sacco F."/>
        </authorList>
    </citation>
    <scope>NUCLEOTIDE SEQUENCE [LARGE SCALE GENOMIC DNA]</scope>
    <source>
        <strain evidence="2 3">RO10H11247</strain>
    </source>
</reference>
<dbReference type="InterPro" id="IPR041412">
    <property type="entry name" value="Xrn1_helical"/>
</dbReference>
<dbReference type="Gene3D" id="1.25.40.1050">
    <property type="match status" value="1"/>
</dbReference>
<name>A0A0L6VE40_9BASI</name>
<proteinExistence type="predicted"/>
<dbReference type="VEuPathDB" id="FungiDB:VP01_1945g2"/>
<protein>
    <recommendedName>
        <fullName evidence="1">Xrn1 helical domain-containing protein</fullName>
    </recommendedName>
</protein>
<feature type="non-terminal residue" evidence="2">
    <location>
        <position position="182"/>
    </location>
</feature>
<comment type="caution">
    <text evidence="2">The sequence shown here is derived from an EMBL/GenBank/DDBJ whole genome shotgun (WGS) entry which is preliminary data.</text>
</comment>
<evidence type="ECO:0000313" key="2">
    <source>
        <dbReference type="EMBL" id="KNZ58360.1"/>
    </source>
</evidence>
<sequence length="182" mass="21658">MSEVKMNLEFGNSQEGYNLTFAYKEGLKWHFFPQCLKFDLFLSGNTFKPFEKLMFFLQKLISDHISPEFCCKNSYKLNPFFFIKEFMIGLESPIVDLYPLCDSKMTLNGRNLNWEAIFKIPFTYQEIILESIKGQKRKFNPSIWEPMSTNFWMKNVGETSLYQLKNFSTMYKYLSYIHPPSL</sequence>
<evidence type="ECO:0000313" key="3">
    <source>
        <dbReference type="Proteomes" id="UP000037035"/>
    </source>
</evidence>
<dbReference type="OrthoDB" id="372487at2759"/>
<organism evidence="2 3">
    <name type="scientific">Puccinia sorghi</name>
    <dbReference type="NCBI Taxonomy" id="27349"/>
    <lineage>
        <taxon>Eukaryota</taxon>
        <taxon>Fungi</taxon>
        <taxon>Dikarya</taxon>
        <taxon>Basidiomycota</taxon>
        <taxon>Pucciniomycotina</taxon>
        <taxon>Pucciniomycetes</taxon>
        <taxon>Pucciniales</taxon>
        <taxon>Pucciniaceae</taxon>
        <taxon>Puccinia</taxon>
    </lineage>
</organism>
<keyword evidence="3" id="KW-1185">Reference proteome</keyword>
<dbReference type="AlphaFoldDB" id="A0A0L6VE40"/>
<accession>A0A0L6VE40</accession>
<feature type="domain" description="Xrn1 helical" evidence="1">
    <location>
        <begin position="41"/>
        <end position="134"/>
    </location>
</feature>
<evidence type="ECO:0000259" key="1">
    <source>
        <dbReference type="Pfam" id="PF17846"/>
    </source>
</evidence>
<dbReference type="STRING" id="27349.A0A0L6VE40"/>
<dbReference type="Proteomes" id="UP000037035">
    <property type="component" value="Unassembled WGS sequence"/>
</dbReference>
<dbReference type="EMBL" id="LAVV01006776">
    <property type="protein sequence ID" value="KNZ58360.1"/>
    <property type="molecule type" value="Genomic_DNA"/>
</dbReference>
<gene>
    <name evidence="2" type="ORF">VP01_1945g2</name>
</gene>